<proteinExistence type="predicted"/>
<organism evidence="2 3">
    <name type="scientific">Anabaena azotica FACHB-119</name>
    <dbReference type="NCBI Taxonomy" id="947527"/>
    <lineage>
        <taxon>Bacteria</taxon>
        <taxon>Bacillati</taxon>
        <taxon>Cyanobacteriota</taxon>
        <taxon>Cyanophyceae</taxon>
        <taxon>Nostocales</taxon>
        <taxon>Nostocaceae</taxon>
        <taxon>Anabaena</taxon>
        <taxon>Anabaena azotica</taxon>
    </lineage>
</organism>
<dbReference type="InterPro" id="IPR035437">
    <property type="entry name" value="SNase_OB-fold_sf"/>
</dbReference>
<sequence>MNTIAIAPNKKIKPAIKSVVDGDTLLLNYSGQDFYSRARWIDAPETKKQGQSSNDPKVLKHWQWAVKSKGFLTDLIIGKTLIVIPYELDQYNRWLCDWYVNTVAATNNIQLQMCLSGMCAYYLPFQFYEFPTNRELNLYLGIVKNCAIAYKLKSGFWSESMMLPYDFKKLTI</sequence>
<accession>A0ABR8CY77</accession>
<dbReference type="Pfam" id="PF00565">
    <property type="entry name" value="SNase"/>
    <property type="match status" value="1"/>
</dbReference>
<dbReference type="InterPro" id="IPR016071">
    <property type="entry name" value="Staphylococal_nuclease_OB-fold"/>
</dbReference>
<dbReference type="Proteomes" id="UP000661112">
    <property type="component" value="Unassembled WGS sequence"/>
</dbReference>
<reference evidence="2 3" key="1">
    <citation type="journal article" date="2020" name="ISME J.">
        <title>Comparative genomics reveals insights into cyanobacterial evolution and habitat adaptation.</title>
        <authorList>
            <person name="Chen M.Y."/>
            <person name="Teng W.K."/>
            <person name="Zhao L."/>
            <person name="Hu C.X."/>
            <person name="Zhou Y.K."/>
            <person name="Han B.P."/>
            <person name="Song L.R."/>
            <person name="Shu W.S."/>
        </authorList>
    </citation>
    <scope>NUCLEOTIDE SEQUENCE [LARGE SCALE GENOMIC DNA]</scope>
    <source>
        <strain evidence="2 3">FACHB-119</strain>
    </source>
</reference>
<name>A0ABR8CY77_9NOST</name>
<evidence type="ECO:0000259" key="1">
    <source>
        <dbReference type="SMART" id="SM00318"/>
    </source>
</evidence>
<dbReference type="Gene3D" id="2.40.50.90">
    <property type="match status" value="1"/>
</dbReference>
<keyword evidence="3" id="KW-1185">Reference proteome</keyword>
<gene>
    <name evidence="2" type="ORF">H6G83_04490</name>
</gene>
<comment type="caution">
    <text evidence="2">The sequence shown here is derived from an EMBL/GenBank/DDBJ whole genome shotgun (WGS) entry which is preliminary data.</text>
</comment>
<dbReference type="SUPFAM" id="SSF50199">
    <property type="entry name" value="Staphylococcal nuclease"/>
    <property type="match status" value="1"/>
</dbReference>
<feature type="domain" description="TNase-like" evidence="1">
    <location>
        <begin position="10"/>
        <end position="159"/>
    </location>
</feature>
<evidence type="ECO:0000313" key="2">
    <source>
        <dbReference type="EMBL" id="MBD2499884.1"/>
    </source>
</evidence>
<protein>
    <submittedName>
        <fullName evidence="2">Thermonuclease family protein</fullName>
    </submittedName>
</protein>
<dbReference type="EMBL" id="JACJSG010000004">
    <property type="protein sequence ID" value="MBD2499884.1"/>
    <property type="molecule type" value="Genomic_DNA"/>
</dbReference>
<dbReference type="SMART" id="SM00318">
    <property type="entry name" value="SNc"/>
    <property type="match status" value="1"/>
</dbReference>
<dbReference type="RefSeq" id="WP_190467577.1">
    <property type="nucleotide sequence ID" value="NZ_JACJSG010000004.1"/>
</dbReference>
<evidence type="ECO:0000313" key="3">
    <source>
        <dbReference type="Proteomes" id="UP000661112"/>
    </source>
</evidence>